<dbReference type="AlphaFoldDB" id="A0A4C1Z9M3"/>
<name>A0A4C1Z9M3_EUMVA</name>
<evidence type="ECO:0000313" key="3">
    <source>
        <dbReference type="Proteomes" id="UP000299102"/>
    </source>
</evidence>
<reference evidence="2 3" key="1">
    <citation type="journal article" date="2019" name="Commun. Biol.">
        <title>The bagworm genome reveals a unique fibroin gene that provides high tensile strength.</title>
        <authorList>
            <person name="Kono N."/>
            <person name="Nakamura H."/>
            <person name="Ohtoshi R."/>
            <person name="Tomita M."/>
            <person name="Numata K."/>
            <person name="Arakawa K."/>
        </authorList>
    </citation>
    <scope>NUCLEOTIDE SEQUENCE [LARGE SCALE GENOMIC DNA]</scope>
</reference>
<dbReference type="Proteomes" id="UP000299102">
    <property type="component" value="Unassembled WGS sequence"/>
</dbReference>
<feature type="compositionally biased region" description="Basic and acidic residues" evidence="1">
    <location>
        <begin position="44"/>
        <end position="58"/>
    </location>
</feature>
<accession>A0A4C1Z9M3</accession>
<feature type="region of interest" description="Disordered" evidence="1">
    <location>
        <begin position="44"/>
        <end position="100"/>
    </location>
</feature>
<organism evidence="2 3">
    <name type="scientific">Eumeta variegata</name>
    <name type="common">Bagworm moth</name>
    <name type="synonym">Eumeta japonica</name>
    <dbReference type="NCBI Taxonomy" id="151549"/>
    <lineage>
        <taxon>Eukaryota</taxon>
        <taxon>Metazoa</taxon>
        <taxon>Ecdysozoa</taxon>
        <taxon>Arthropoda</taxon>
        <taxon>Hexapoda</taxon>
        <taxon>Insecta</taxon>
        <taxon>Pterygota</taxon>
        <taxon>Neoptera</taxon>
        <taxon>Endopterygota</taxon>
        <taxon>Lepidoptera</taxon>
        <taxon>Glossata</taxon>
        <taxon>Ditrysia</taxon>
        <taxon>Tineoidea</taxon>
        <taxon>Psychidae</taxon>
        <taxon>Oiketicinae</taxon>
        <taxon>Eumeta</taxon>
    </lineage>
</organism>
<evidence type="ECO:0000313" key="2">
    <source>
        <dbReference type="EMBL" id="GBP84012.1"/>
    </source>
</evidence>
<gene>
    <name evidence="2" type="ORF">EVAR_15749_1</name>
</gene>
<sequence>MRNSRSSGISIFSVRAHLRSHNIHGISLQINRIKIDFAFDPRDSRPSDAIKGFREPARRRGAARPLLRTPRAPDGAGRCGDGPVGATSSRSRARSAHTPP</sequence>
<feature type="compositionally biased region" description="Basic residues" evidence="1">
    <location>
        <begin position="91"/>
        <end position="100"/>
    </location>
</feature>
<proteinExistence type="predicted"/>
<dbReference type="EMBL" id="BGZK01001654">
    <property type="protein sequence ID" value="GBP84012.1"/>
    <property type="molecule type" value="Genomic_DNA"/>
</dbReference>
<evidence type="ECO:0000256" key="1">
    <source>
        <dbReference type="SAM" id="MobiDB-lite"/>
    </source>
</evidence>
<feature type="compositionally biased region" description="Low complexity" evidence="1">
    <location>
        <begin position="63"/>
        <end position="73"/>
    </location>
</feature>
<protein>
    <submittedName>
        <fullName evidence="2">Uncharacterized protein</fullName>
    </submittedName>
</protein>
<comment type="caution">
    <text evidence="2">The sequence shown here is derived from an EMBL/GenBank/DDBJ whole genome shotgun (WGS) entry which is preliminary data.</text>
</comment>
<keyword evidence="3" id="KW-1185">Reference proteome</keyword>